<organism evidence="1 2">
    <name type="scientific">Paramuricea clavata</name>
    <name type="common">Red gorgonian</name>
    <name type="synonym">Violescent sea-whip</name>
    <dbReference type="NCBI Taxonomy" id="317549"/>
    <lineage>
        <taxon>Eukaryota</taxon>
        <taxon>Metazoa</taxon>
        <taxon>Cnidaria</taxon>
        <taxon>Anthozoa</taxon>
        <taxon>Octocorallia</taxon>
        <taxon>Malacalcyonacea</taxon>
        <taxon>Plexauridae</taxon>
        <taxon>Paramuricea</taxon>
    </lineage>
</organism>
<dbReference type="OrthoDB" id="5987175at2759"/>
<proteinExistence type="predicted"/>
<sequence length="313" mass="35696">MGYKNVSDKNLSDKLELNQRPENYSGVIVPRVNSEIWSNLDKFYKRRDLRTSNVQKNLAKAGSSLIYTTNKLLHSRQNGNQVDSTEFIKSNMEIMAILGHALVDLSHHRREAIKPNLNKEFAALCSEQVPPVTANLFGDDLQIECNNIKTTNKLRQSALANKGRDNFDRRRPAMQPSLQRVSAEAFFIQKETMAEQQAMVSQIILTKATPVRSRAERNGPNSIVMVSFHKQYVATLIKDLHQKVNCFEAVRISQCIGEWRKITSDQEILDMANGYTIELIEGPPPHNNQSKYEFSSFEKRLLSLKYLSLLLKA</sequence>
<dbReference type="PANTHER" id="PTHR34239:SF2">
    <property type="entry name" value="TRANSPOSABLE ELEMENT P TRANSPOSASE_THAP9 CONSERVED DOMAIN-CONTAINING PROTEIN"/>
    <property type="match status" value="1"/>
</dbReference>
<dbReference type="AlphaFoldDB" id="A0A6S7ITJ7"/>
<evidence type="ECO:0000313" key="1">
    <source>
        <dbReference type="EMBL" id="CAB4020993.1"/>
    </source>
</evidence>
<dbReference type="EMBL" id="CACRXK020011216">
    <property type="protein sequence ID" value="CAB4020993.1"/>
    <property type="molecule type" value="Genomic_DNA"/>
</dbReference>
<comment type="caution">
    <text evidence="1">The sequence shown here is derived from an EMBL/GenBank/DDBJ whole genome shotgun (WGS) entry which is preliminary data.</text>
</comment>
<dbReference type="PANTHER" id="PTHR34239">
    <property type="entry name" value="APPLE DOMAIN-CONTAINING PROTEIN"/>
    <property type="match status" value="1"/>
</dbReference>
<gene>
    <name evidence="1" type="ORF">PACLA_8A057375</name>
</gene>
<name>A0A6S7ITJ7_PARCT</name>
<reference evidence="1" key="1">
    <citation type="submission" date="2020-04" db="EMBL/GenBank/DDBJ databases">
        <authorList>
            <person name="Alioto T."/>
            <person name="Alioto T."/>
            <person name="Gomez Garrido J."/>
        </authorList>
    </citation>
    <scope>NUCLEOTIDE SEQUENCE</scope>
    <source>
        <strain evidence="1">A484AB</strain>
    </source>
</reference>
<dbReference type="Proteomes" id="UP001152795">
    <property type="component" value="Unassembled WGS sequence"/>
</dbReference>
<keyword evidence="2" id="KW-1185">Reference proteome</keyword>
<accession>A0A6S7ITJ7</accession>
<evidence type="ECO:0000313" key="2">
    <source>
        <dbReference type="Proteomes" id="UP001152795"/>
    </source>
</evidence>
<protein>
    <submittedName>
        <fullName evidence="1">Uncharacterized protein</fullName>
    </submittedName>
</protein>